<organism evidence="4 5">
    <name type="scientific">Sphingobacterium mizutaii</name>
    <dbReference type="NCBI Taxonomy" id="1010"/>
    <lineage>
        <taxon>Bacteria</taxon>
        <taxon>Pseudomonadati</taxon>
        <taxon>Bacteroidota</taxon>
        <taxon>Sphingobacteriia</taxon>
        <taxon>Sphingobacteriales</taxon>
        <taxon>Sphingobacteriaceae</taxon>
        <taxon>Sphingobacterium</taxon>
    </lineage>
</organism>
<dbReference type="NCBIfam" id="TIGR00976">
    <property type="entry name" value="CocE_NonD"/>
    <property type="match status" value="1"/>
</dbReference>
<accession>A0AAJ5C1B5</accession>
<dbReference type="Gene3D" id="2.60.120.260">
    <property type="entry name" value="Galactose-binding domain-like"/>
    <property type="match status" value="1"/>
</dbReference>
<dbReference type="SUPFAM" id="SSF53474">
    <property type="entry name" value="alpha/beta-Hydrolases"/>
    <property type="match status" value="1"/>
</dbReference>
<keyword evidence="1 4" id="KW-0378">Hydrolase</keyword>
<dbReference type="Pfam" id="PF08530">
    <property type="entry name" value="PepX_C"/>
    <property type="match status" value="1"/>
</dbReference>
<evidence type="ECO:0000259" key="3">
    <source>
        <dbReference type="SMART" id="SM00939"/>
    </source>
</evidence>
<dbReference type="InterPro" id="IPR008979">
    <property type="entry name" value="Galactose-bd-like_sf"/>
</dbReference>
<sequence>MKKLLTLCILFLLLGIQSKGQDANADYVKTHYDKTEQYITMRDGTRLFTSIYSPKDKSKKYPIMLNRTPYTVAPYGEGKFKASLGNFPEMMKKGYIFVYQDVRGKWMSEGTFEDIRPTKTKENKHTIDESTDTYDTIDWLVKNLKGNNGKVGMYGISYPGFYSTVSLVGSHPALKAVSPQAPVTDWFIGDDFHHGGALFLADAFRFMYSFDAPRPKPITNENGPKGFQLPSKDLYKFFLDNPTLSGLKNEYLSHTVKFWDNLAKHSTLDSFWVARTITNHLNDVKPAVMVVGGLYDAEDTYGAFQTYKQIEKRNKKNNSILVMGPWFHGGWVRGEGDYFGDIRFGQKTSLDYQKKFEAPFFEYYLKGEGSFNPSEANIFFTGANEWKNFDQWPPKDVYTSELFLNGNGKITTQADDKAESFVEYVSDPNKPVPFQEGLIENRTREYMIADQRFVANRPDVMVFETGVLTSDITMAGPVVADLNVSMTGTDADFIVKIIDVYPDTSSATSAVNEKVVMPNYQMLVRGEILRGKFRNSFSNPEAFKPNEITPVSVVLPDVAHTFKAGHKIMVQIQHTWFPLADRNPNQFMDIYKAKAEDYIKNTHRLYFDKNHPSKIKFETLGDFKLKTGE</sequence>
<dbReference type="InterPro" id="IPR029058">
    <property type="entry name" value="AB_hydrolase_fold"/>
</dbReference>
<dbReference type="SUPFAM" id="SSF49785">
    <property type="entry name" value="Galactose-binding domain-like"/>
    <property type="match status" value="1"/>
</dbReference>
<evidence type="ECO:0000313" key="5">
    <source>
        <dbReference type="Proteomes" id="UP000215355"/>
    </source>
</evidence>
<gene>
    <name evidence="4" type="primary">cocE_2</name>
    <name evidence="4" type="ORF">SAMEA4412673_03162</name>
</gene>
<evidence type="ECO:0000256" key="1">
    <source>
        <dbReference type="ARBA" id="ARBA00022801"/>
    </source>
</evidence>
<name>A0AAJ5C1B5_9SPHI</name>
<dbReference type="InterPro" id="IPR005674">
    <property type="entry name" value="CocE/Ser_esterase"/>
</dbReference>
<dbReference type="KEGG" id="smiz:4412673_03162"/>
<evidence type="ECO:0000313" key="4">
    <source>
        <dbReference type="EMBL" id="SNV55131.1"/>
    </source>
</evidence>
<dbReference type="RefSeq" id="WP_093098470.1">
    <property type="nucleotide sequence ID" value="NZ_FNGK01000002.1"/>
</dbReference>
<proteinExistence type="predicted"/>
<dbReference type="Pfam" id="PF02129">
    <property type="entry name" value="Peptidase_S15"/>
    <property type="match status" value="1"/>
</dbReference>
<reference evidence="4 5" key="1">
    <citation type="submission" date="2017-06" db="EMBL/GenBank/DDBJ databases">
        <authorList>
            <consortium name="Pathogen Informatics"/>
        </authorList>
    </citation>
    <scope>NUCLEOTIDE SEQUENCE [LARGE SCALE GENOMIC DNA]</scope>
    <source>
        <strain evidence="4 5">NCTC12149</strain>
    </source>
</reference>
<feature type="chain" id="PRO_5042547681" evidence="2">
    <location>
        <begin position="26"/>
        <end position="629"/>
    </location>
</feature>
<dbReference type="InterPro" id="IPR000383">
    <property type="entry name" value="Xaa-Pro-like_dom"/>
</dbReference>
<dbReference type="Gene3D" id="3.40.50.1820">
    <property type="entry name" value="alpha/beta hydrolase"/>
    <property type="match status" value="1"/>
</dbReference>
<dbReference type="SMART" id="SM00939">
    <property type="entry name" value="PepX_C"/>
    <property type="match status" value="1"/>
</dbReference>
<dbReference type="EMBL" id="LT906468">
    <property type="protein sequence ID" value="SNV55131.1"/>
    <property type="molecule type" value="Genomic_DNA"/>
</dbReference>
<dbReference type="EC" id="3.1.1.84" evidence="4"/>
<dbReference type="AlphaFoldDB" id="A0AAJ5C1B5"/>
<dbReference type="GO" id="GO:0008239">
    <property type="term" value="F:dipeptidyl-peptidase activity"/>
    <property type="evidence" value="ECO:0007669"/>
    <property type="project" value="InterPro"/>
</dbReference>
<protein>
    <submittedName>
        <fullName evidence="4">Cocaine esterase</fullName>
        <ecNumber evidence="4">3.1.1.84</ecNumber>
    </submittedName>
</protein>
<evidence type="ECO:0000256" key="2">
    <source>
        <dbReference type="SAM" id="SignalP"/>
    </source>
</evidence>
<dbReference type="Gene3D" id="1.10.3020.10">
    <property type="entry name" value="alpha-amino acid ester hydrolase ( Helical cap domain)"/>
    <property type="match status" value="1"/>
</dbReference>
<feature type="signal peptide" evidence="2">
    <location>
        <begin position="1"/>
        <end position="25"/>
    </location>
</feature>
<dbReference type="InterPro" id="IPR013736">
    <property type="entry name" value="Xaa-Pro_dipept_C"/>
</dbReference>
<keyword evidence="2" id="KW-0732">Signal</keyword>
<dbReference type="Proteomes" id="UP000215355">
    <property type="component" value="Chromosome 1"/>
</dbReference>
<feature type="domain" description="Xaa-Pro dipeptidyl-peptidase C-terminal" evidence="3">
    <location>
        <begin position="358"/>
        <end position="616"/>
    </location>
</feature>